<keyword evidence="1" id="KW-0175">Coiled coil</keyword>
<evidence type="ECO:0000256" key="2">
    <source>
        <dbReference type="SAM" id="MobiDB-lite"/>
    </source>
</evidence>
<feature type="compositionally biased region" description="Basic and acidic residues" evidence="2">
    <location>
        <begin position="291"/>
        <end position="316"/>
    </location>
</feature>
<organism evidence="3 4">
    <name type="scientific">Acaromyces ingoldii</name>
    <dbReference type="NCBI Taxonomy" id="215250"/>
    <lineage>
        <taxon>Eukaryota</taxon>
        <taxon>Fungi</taxon>
        <taxon>Dikarya</taxon>
        <taxon>Basidiomycota</taxon>
        <taxon>Ustilaginomycotina</taxon>
        <taxon>Exobasidiomycetes</taxon>
        <taxon>Exobasidiales</taxon>
        <taxon>Cryptobasidiaceae</taxon>
        <taxon>Acaromyces</taxon>
    </lineage>
</organism>
<dbReference type="RefSeq" id="XP_025378687.1">
    <property type="nucleotide sequence ID" value="XM_025521020.1"/>
</dbReference>
<feature type="region of interest" description="Disordered" evidence="2">
    <location>
        <begin position="1"/>
        <end position="40"/>
    </location>
</feature>
<reference evidence="3 4" key="1">
    <citation type="journal article" date="2018" name="Mol. Biol. Evol.">
        <title>Broad Genomic Sampling Reveals a Smut Pathogenic Ancestry of the Fungal Clade Ustilaginomycotina.</title>
        <authorList>
            <person name="Kijpornyongpan T."/>
            <person name="Mondo S.J."/>
            <person name="Barry K."/>
            <person name="Sandor L."/>
            <person name="Lee J."/>
            <person name="Lipzen A."/>
            <person name="Pangilinan J."/>
            <person name="LaButti K."/>
            <person name="Hainaut M."/>
            <person name="Henrissat B."/>
            <person name="Grigoriev I.V."/>
            <person name="Spatafora J.W."/>
            <person name="Aime M.C."/>
        </authorList>
    </citation>
    <scope>NUCLEOTIDE SEQUENCE [LARGE SCALE GENOMIC DNA]</scope>
    <source>
        <strain evidence="3 4">MCA 4198</strain>
    </source>
</reference>
<gene>
    <name evidence="3" type="ORF">FA10DRAFT_265346</name>
</gene>
<dbReference type="InParanoid" id="A0A316YQC4"/>
<evidence type="ECO:0000313" key="3">
    <source>
        <dbReference type="EMBL" id="PWN91489.1"/>
    </source>
</evidence>
<dbReference type="Proteomes" id="UP000245768">
    <property type="component" value="Unassembled WGS sequence"/>
</dbReference>
<accession>A0A316YQC4</accession>
<protein>
    <submittedName>
        <fullName evidence="3">Uncharacterized protein</fullName>
    </submittedName>
</protein>
<feature type="compositionally biased region" description="Basic and acidic residues" evidence="2">
    <location>
        <begin position="22"/>
        <end position="40"/>
    </location>
</feature>
<dbReference type="EMBL" id="KZ819635">
    <property type="protein sequence ID" value="PWN91489.1"/>
    <property type="molecule type" value="Genomic_DNA"/>
</dbReference>
<sequence>MLDLPLGSGTPGPSRQVHKAPKLREAALEEAAREAEASSSFEKDFADVFDEVFAEMEQDARRTEQIRADGPSILPSGDEGITISPPRDSTLLRDPYDPPWKNPDVDALHPKVWKLLQTYSHPDDDEIGVAWKNDDPVLPVSSIDDRKRPVPGSQVRKKCHKCYMEGEPCVWSALTHGPIRCLRCEEARVKFCNADGRIPQYWTNPENEECREKADDDFGDAQGKFLLAYYLETLQEVRARSQGYLPEANLDFMQIASSKVGYIKARPWLRRSVKLGLLAVRPGTGKRKHGPKTEVSRKRKAHGAEEQEAMTKGEQRRPFISTPSQQILMREVLETRQKLRQLEREVNYLADKARRDFERLLPYNQDEVLKADQVAVQEEQSRDERAQGEDVSLSSR</sequence>
<proteinExistence type="predicted"/>
<feature type="region of interest" description="Disordered" evidence="2">
    <location>
        <begin position="59"/>
        <end position="90"/>
    </location>
</feature>
<evidence type="ECO:0000256" key="1">
    <source>
        <dbReference type="SAM" id="Coils"/>
    </source>
</evidence>
<keyword evidence="4" id="KW-1185">Reference proteome</keyword>
<feature type="region of interest" description="Disordered" evidence="2">
    <location>
        <begin position="375"/>
        <end position="396"/>
    </location>
</feature>
<feature type="coiled-coil region" evidence="1">
    <location>
        <begin position="325"/>
        <end position="352"/>
    </location>
</feature>
<name>A0A316YQC4_9BASI</name>
<dbReference type="AlphaFoldDB" id="A0A316YQC4"/>
<evidence type="ECO:0000313" key="4">
    <source>
        <dbReference type="Proteomes" id="UP000245768"/>
    </source>
</evidence>
<dbReference type="GeneID" id="37042936"/>
<feature type="region of interest" description="Disordered" evidence="2">
    <location>
        <begin position="282"/>
        <end position="316"/>
    </location>
</feature>
<feature type="compositionally biased region" description="Basic and acidic residues" evidence="2">
    <location>
        <begin position="379"/>
        <end position="388"/>
    </location>
</feature>